<evidence type="ECO:0000313" key="1">
    <source>
        <dbReference type="EMBL" id="GAX79043.1"/>
    </source>
</evidence>
<proteinExistence type="predicted"/>
<gene>
    <name evidence="1" type="ORF">CEUSTIGMA_g6483.t1</name>
</gene>
<reference evidence="1 2" key="1">
    <citation type="submission" date="2017-08" db="EMBL/GenBank/DDBJ databases">
        <title>Acidophilic green algal genome provides insights into adaptation to an acidic environment.</title>
        <authorList>
            <person name="Hirooka S."/>
            <person name="Hirose Y."/>
            <person name="Kanesaki Y."/>
            <person name="Higuchi S."/>
            <person name="Fujiwara T."/>
            <person name="Onuma R."/>
            <person name="Era A."/>
            <person name="Ohbayashi R."/>
            <person name="Uzuka A."/>
            <person name="Nozaki H."/>
            <person name="Yoshikawa H."/>
            <person name="Miyagishima S.Y."/>
        </authorList>
    </citation>
    <scope>NUCLEOTIDE SEQUENCE [LARGE SCALE GENOMIC DNA]</scope>
    <source>
        <strain evidence="1 2">NIES-2499</strain>
    </source>
</reference>
<accession>A0A250X7I6</accession>
<dbReference type="Proteomes" id="UP000232323">
    <property type="component" value="Unassembled WGS sequence"/>
</dbReference>
<protein>
    <submittedName>
        <fullName evidence="1">Uncharacterized protein</fullName>
    </submittedName>
</protein>
<name>A0A250X7I6_9CHLO</name>
<organism evidence="1 2">
    <name type="scientific">Chlamydomonas eustigma</name>
    <dbReference type="NCBI Taxonomy" id="1157962"/>
    <lineage>
        <taxon>Eukaryota</taxon>
        <taxon>Viridiplantae</taxon>
        <taxon>Chlorophyta</taxon>
        <taxon>core chlorophytes</taxon>
        <taxon>Chlorophyceae</taxon>
        <taxon>CS clade</taxon>
        <taxon>Chlamydomonadales</taxon>
        <taxon>Chlamydomonadaceae</taxon>
        <taxon>Chlamydomonas</taxon>
    </lineage>
</organism>
<sequence length="326" mass="33146">MQAALLLFSSGDFSRKALHARLLCMTVFIYASLTLLPALAQNVDTTPSVNSTNASLSNVSLLLPTYAMVNDYNMMTSEGNLTSAADASRFGNASYEGNNFTTDSTSIPSTPVLVNDLLHGSNIQPLLSAAIPPIIPPPAGLPSQPSPSVFQNIMSPPNDANQSAVAAASQGVVASSLLLASGICFTVAGGIGVGYAGLSHQLGLVSQAGSTAGLLLQYQGAGMNLVQTVRSAATGRRLEAAAATGASSTLTSGPGLLSSLINSITSKDANGLPEELLSKAKSIRASLTASGGLVSQLSSLRTQLSSARKSMSLISKAMGHKPILLG</sequence>
<evidence type="ECO:0000313" key="2">
    <source>
        <dbReference type="Proteomes" id="UP000232323"/>
    </source>
</evidence>
<dbReference type="EMBL" id="BEGY01000038">
    <property type="protein sequence ID" value="GAX79043.1"/>
    <property type="molecule type" value="Genomic_DNA"/>
</dbReference>
<keyword evidence="2" id="KW-1185">Reference proteome</keyword>
<comment type="caution">
    <text evidence="1">The sequence shown here is derived from an EMBL/GenBank/DDBJ whole genome shotgun (WGS) entry which is preliminary data.</text>
</comment>
<dbReference type="AlphaFoldDB" id="A0A250X7I6"/>